<reference evidence="1 2" key="1">
    <citation type="journal article" date="2008" name="FEMS Yeast Res.">
        <title>Comparative genome analysis of a Saccharomyces cerevisiae wine strain.</title>
        <authorList>
            <person name="Borneman A.R."/>
            <person name="Forgan A.H."/>
            <person name="Pretorius I.S."/>
            <person name="Chambers P.J."/>
        </authorList>
    </citation>
    <scope>NUCLEOTIDE SEQUENCE [LARGE SCALE GENOMIC DNA]</scope>
    <source>
        <strain evidence="1 2">AWRI1631</strain>
    </source>
</reference>
<evidence type="ECO:0000313" key="1">
    <source>
        <dbReference type="EMBL" id="EDZ70954.1"/>
    </source>
</evidence>
<dbReference type="Proteomes" id="UP000008988">
    <property type="component" value="Unassembled WGS sequence"/>
</dbReference>
<evidence type="ECO:0000313" key="2">
    <source>
        <dbReference type="Proteomes" id="UP000008988"/>
    </source>
</evidence>
<accession>B5VM89</accession>
<comment type="caution">
    <text evidence="1">The sequence shown here is derived from an EMBL/GenBank/DDBJ whole genome shotgun (WGS) entry which is preliminary data.</text>
</comment>
<dbReference type="AlphaFoldDB" id="B5VM89"/>
<name>B5VM89_YEAS6</name>
<organism evidence="1 2">
    <name type="scientific">Saccharomyces cerevisiae (strain AWRI1631)</name>
    <name type="common">Baker's yeast</name>
    <dbReference type="NCBI Taxonomy" id="545124"/>
    <lineage>
        <taxon>Eukaryota</taxon>
        <taxon>Fungi</taxon>
        <taxon>Dikarya</taxon>
        <taxon>Ascomycota</taxon>
        <taxon>Saccharomycotina</taxon>
        <taxon>Saccharomycetes</taxon>
        <taxon>Saccharomycetales</taxon>
        <taxon>Saccharomycetaceae</taxon>
        <taxon>Saccharomyces</taxon>
    </lineage>
</organism>
<proteinExistence type="predicted"/>
<sequence length="64" mass="7165">MHLITIIITVTVPIPRLVSINRIQEGPCLVRRIIIVQVLLVYLAAKVQIPLEHSETPEVVSEQA</sequence>
<dbReference type="EMBL" id="ABSV01001472">
    <property type="protein sequence ID" value="EDZ70954.1"/>
    <property type="molecule type" value="Genomic_DNA"/>
</dbReference>
<protein>
    <submittedName>
        <fullName evidence="1">Uncharacterized protein</fullName>
    </submittedName>
</protein>
<gene>
    <name evidence="1" type="ORF">AWRI1631_111580</name>
</gene>